<dbReference type="CDD" id="cd00077">
    <property type="entry name" value="HDc"/>
    <property type="match status" value="1"/>
</dbReference>
<reference evidence="4 5" key="1">
    <citation type="submission" date="2024-05" db="EMBL/GenBank/DDBJ databases">
        <authorList>
            <consortium name="Candidatus Magnetaquicoccaceae bacterium FCR-1 genome sequencing consortium"/>
            <person name="Shimoshige H."/>
            <person name="Shimamura S."/>
            <person name="Taoka A."/>
            <person name="Kobayashi H."/>
            <person name="Maekawa T."/>
        </authorList>
    </citation>
    <scope>NUCLEOTIDE SEQUENCE [LARGE SCALE GENOMIC DNA]</scope>
    <source>
        <strain evidence="4 5">FCR-1</strain>
    </source>
</reference>
<dbReference type="PANTHER" id="PTHR45228:SF9">
    <property type="entry name" value="3'3'-CGAMP-SPECIFIC PHOSPHODIESTERASE 2"/>
    <property type="match status" value="1"/>
</dbReference>
<dbReference type="SUPFAM" id="SSF109604">
    <property type="entry name" value="HD-domain/PDEase-like"/>
    <property type="match status" value="1"/>
</dbReference>
<dbReference type="PROSITE" id="PS50110">
    <property type="entry name" value="RESPONSE_REGULATORY"/>
    <property type="match status" value="1"/>
</dbReference>
<dbReference type="Proteomes" id="UP001628193">
    <property type="component" value="Unassembled WGS sequence"/>
</dbReference>
<dbReference type="Gene3D" id="1.10.3210.10">
    <property type="entry name" value="Hypothetical protein af1432"/>
    <property type="match status" value="1"/>
</dbReference>
<name>A0ABQ0C4R0_9PROT</name>
<dbReference type="InterPro" id="IPR001789">
    <property type="entry name" value="Sig_transdc_resp-reg_receiver"/>
</dbReference>
<dbReference type="InterPro" id="IPR037522">
    <property type="entry name" value="HD_GYP_dom"/>
</dbReference>
<protein>
    <submittedName>
        <fullName evidence="4">3'3'-cGAMP-specific phosphodiesterase 2</fullName>
        <ecNumber evidence="4">3.1.4.-</ecNumber>
    </submittedName>
</protein>
<keyword evidence="5" id="KW-1185">Reference proteome</keyword>
<dbReference type="Gene3D" id="3.40.50.2300">
    <property type="match status" value="1"/>
</dbReference>
<dbReference type="EMBL" id="BAAFGK010000001">
    <property type="protein sequence ID" value="GAB0055876.1"/>
    <property type="molecule type" value="Genomic_DNA"/>
</dbReference>
<proteinExistence type="predicted"/>
<dbReference type="Pfam" id="PF13487">
    <property type="entry name" value="HD_5"/>
    <property type="match status" value="1"/>
</dbReference>
<sequence>MNQPSRPSDSLLSGHIPSRGGPVAAPPFAAEGAWKIMVIDDDPDLHPLTRLVLKDLLFDGRRMSFIHGYSGADARRLMVQHPDTAVLLLDVMMESDREGLEVVRYIRDTLENPWVRIILRTGQPGLAPEAEVIAAYDINDYKDKVNLSNQSLITSVTAGLRAFKLLDTIEKTRRGMHRVIDASGSLYEFHSMGQLAQTILEQFGLVINPGQPATDAFAATLKHGVIRIHAATGQHAPLIGQPVDEVLSSDLVTLTWQALRERRPLFSEQVFIGYFRTRNGLENLLLLDAGRRLSEVDRDLIELFSANVTASFEQLLLHREIIATQKDVTFTLGEVIETRSGEAGQHVRRVAENSRLLAQFAGLPSRDCELLRMASPMHDLGKIGIPDAILNKPGSLTDEEWRIMRSHTQIGHQVLGNSDQPIIRTGAIISLQHHEKWDGTGYPNGLAGEAIHIFARITSLIDVFDALTHKRTYKPAWSIEKAVGQIRKDRGTHFDPELVDLFLTHLDGFLEIQQAFE</sequence>
<dbReference type="PANTHER" id="PTHR45228">
    <property type="entry name" value="CYCLIC DI-GMP PHOSPHODIESTERASE TM_0186-RELATED"/>
    <property type="match status" value="1"/>
</dbReference>
<comment type="caution">
    <text evidence="4">The sequence shown here is derived from an EMBL/GenBank/DDBJ whole genome shotgun (WGS) entry which is preliminary data.</text>
</comment>
<keyword evidence="1" id="KW-0597">Phosphoprotein</keyword>
<dbReference type="InterPro" id="IPR003607">
    <property type="entry name" value="HD/PDEase_dom"/>
</dbReference>
<dbReference type="InterPro" id="IPR021800">
    <property type="entry name" value="DUF3369"/>
</dbReference>
<dbReference type="CDD" id="cd00156">
    <property type="entry name" value="REC"/>
    <property type="match status" value="1"/>
</dbReference>
<dbReference type="EC" id="3.1.4.-" evidence="4"/>
<dbReference type="InterPro" id="IPR052020">
    <property type="entry name" value="Cyclic_di-GMP/3'3'-cGAMP_PDE"/>
</dbReference>
<keyword evidence="4" id="KW-0378">Hydrolase</keyword>
<dbReference type="PROSITE" id="PS51832">
    <property type="entry name" value="HD_GYP"/>
    <property type="match status" value="1"/>
</dbReference>
<dbReference type="SUPFAM" id="SSF52172">
    <property type="entry name" value="CheY-like"/>
    <property type="match status" value="1"/>
</dbReference>
<accession>A0ABQ0C4R0</accession>
<reference evidence="4 5" key="2">
    <citation type="submission" date="2024-09" db="EMBL/GenBank/DDBJ databases">
        <title>Draft genome sequence of Candidatus Magnetaquicoccaceae bacterium FCR-1.</title>
        <authorList>
            <person name="Shimoshige H."/>
            <person name="Shimamura S."/>
            <person name="Taoka A."/>
            <person name="Kobayashi H."/>
            <person name="Maekawa T."/>
        </authorList>
    </citation>
    <scope>NUCLEOTIDE SEQUENCE [LARGE SCALE GENOMIC DNA]</scope>
    <source>
        <strain evidence="4 5">FCR-1</strain>
    </source>
</reference>
<evidence type="ECO:0000256" key="1">
    <source>
        <dbReference type="PROSITE-ProRule" id="PRU00169"/>
    </source>
</evidence>
<feature type="modified residue" description="4-aspartylphosphate" evidence="1">
    <location>
        <position position="90"/>
    </location>
</feature>
<dbReference type="Pfam" id="PF11849">
    <property type="entry name" value="DUF3369"/>
    <property type="match status" value="1"/>
</dbReference>
<dbReference type="InterPro" id="IPR011006">
    <property type="entry name" value="CheY-like_superfamily"/>
</dbReference>
<evidence type="ECO:0000313" key="4">
    <source>
        <dbReference type="EMBL" id="GAB0055876.1"/>
    </source>
</evidence>
<evidence type="ECO:0000313" key="5">
    <source>
        <dbReference type="Proteomes" id="UP001628193"/>
    </source>
</evidence>
<feature type="domain" description="Response regulatory" evidence="2">
    <location>
        <begin position="35"/>
        <end position="159"/>
    </location>
</feature>
<gene>
    <name evidence="4" type="ORF">SIID45300_00174</name>
</gene>
<dbReference type="SMART" id="SM00471">
    <property type="entry name" value="HDc"/>
    <property type="match status" value="1"/>
</dbReference>
<dbReference type="RefSeq" id="WP_420903589.1">
    <property type="nucleotide sequence ID" value="NZ_BAAFGK010000001.1"/>
</dbReference>
<organism evidence="4 5">
    <name type="scientific">Candidatus Magnetaquiglobus chichijimensis</name>
    <dbReference type="NCBI Taxonomy" id="3141448"/>
    <lineage>
        <taxon>Bacteria</taxon>
        <taxon>Pseudomonadati</taxon>
        <taxon>Pseudomonadota</taxon>
        <taxon>Magnetococcia</taxon>
        <taxon>Magnetococcales</taxon>
        <taxon>Candidatus Magnetaquicoccaceae</taxon>
        <taxon>Candidatus Magnetaquiglobus</taxon>
    </lineage>
</organism>
<evidence type="ECO:0000259" key="3">
    <source>
        <dbReference type="PROSITE" id="PS51832"/>
    </source>
</evidence>
<evidence type="ECO:0000259" key="2">
    <source>
        <dbReference type="PROSITE" id="PS50110"/>
    </source>
</evidence>
<feature type="domain" description="HD-GYP" evidence="3">
    <location>
        <begin position="321"/>
        <end position="517"/>
    </location>
</feature>
<dbReference type="GO" id="GO:0016787">
    <property type="term" value="F:hydrolase activity"/>
    <property type="evidence" value="ECO:0007669"/>
    <property type="project" value="UniProtKB-KW"/>
</dbReference>